<dbReference type="RefSeq" id="WP_229338104.1">
    <property type="nucleotide sequence ID" value="NZ_JAJBZG010000001.1"/>
</dbReference>
<dbReference type="EC" id="3.5.1.28" evidence="2"/>
<evidence type="ECO:0000313" key="6">
    <source>
        <dbReference type="Proteomes" id="UP001139414"/>
    </source>
</evidence>
<keyword evidence="3" id="KW-0378">Hydrolase</keyword>
<dbReference type="CDD" id="cd02696">
    <property type="entry name" value="MurNAc-LAA"/>
    <property type="match status" value="1"/>
</dbReference>
<reference evidence="5" key="1">
    <citation type="submission" date="2021-10" db="EMBL/GenBank/DDBJ databases">
        <title>Gramella sp. ASW11-100T, isolated from marine sediment.</title>
        <authorList>
            <person name="Xia C."/>
        </authorList>
    </citation>
    <scope>NUCLEOTIDE SEQUENCE</scope>
    <source>
        <strain evidence="5">ASW11-100</strain>
    </source>
</reference>
<evidence type="ECO:0000256" key="1">
    <source>
        <dbReference type="ARBA" id="ARBA00001561"/>
    </source>
</evidence>
<dbReference type="GO" id="GO:0030288">
    <property type="term" value="C:outer membrane-bounded periplasmic space"/>
    <property type="evidence" value="ECO:0007669"/>
    <property type="project" value="TreeGrafter"/>
</dbReference>
<evidence type="ECO:0000256" key="2">
    <source>
        <dbReference type="ARBA" id="ARBA00011901"/>
    </source>
</evidence>
<dbReference type="Gene3D" id="3.40.630.40">
    <property type="entry name" value="Zn-dependent exopeptidases"/>
    <property type="match status" value="1"/>
</dbReference>
<name>A0A9X1LHB8_9FLAO</name>
<dbReference type="PANTHER" id="PTHR30404:SF0">
    <property type="entry name" value="N-ACETYLMURAMOYL-L-ALANINE AMIDASE AMIC"/>
    <property type="match status" value="1"/>
</dbReference>
<dbReference type="EMBL" id="JAJBZG010000001">
    <property type="protein sequence ID" value="MCB7480293.1"/>
    <property type="molecule type" value="Genomic_DNA"/>
</dbReference>
<dbReference type="SUPFAM" id="SSF53187">
    <property type="entry name" value="Zn-dependent exopeptidases"/>
    <property type="match status" value="1"/>
</dbReference>
<keyword evidence="6" id="KW-1185">Reference proteome</keyword>
<dbReference type="InterPro" id="IPR050695">
    <property type="entry name" value="N-acetylmuramoyl_amidase_3"/>
</dbReference>
<evidence type="ECO:0000259" key="4">
    <source>
        <dbReference type="SMART" id="SM00646"/>
    </source>
</evidence>
<evidence type="ECO:0000313" key="5">
    <source>
        <dbReference type="EMBL" id="MCB7480293.1"/>
    </source>
</evidence>
<proteinExistence type="predicted"/>
<dbReference type="Pfam" id="PF01520">
    <property type="entry name" value="Amidase_3"/>
    <property type="match status" value="1"/>
</dbReference>
<evidence type="ECO:0000256" key="3">
    <source>
        <dbReference type="ARBA" id="ARBA00022801"/>
    </source>
</evidence>
<protein>
    <recommendedName>
        <fullName evidence="2">N-acetylmuramoyl-L-alanine amidase</fullName>
        <ecNumber evidence="2">3.5.1.28</ecNumber>
    </recommendedName>
</protein>
<comment type="caution">
    <text evidence="5">The sequence shown here is derived from an EMBL/GenBank/DDBJ whole genome shotgun (WGS) entry which is preliminary data.</text>
</comment>
<sequence>MKLIKSIFGIFFMAGIILTPQYISAQLKSSEKIIIVVDPGHGGRDSGAIGVNGIQEKEVVLKLALHMQKLNQEVFQNKFEIYLTRYSDTLISLSDRSKIARSLNADLFISLHCNHSPVPGSRGIEVYVSRKIGINQNESIYLAYQIEKSIAQRTGIKSRGVKFSDFQVLRETTDISSSVLIELGFLSNSDEADYLRDTSNFVVLCLGILNSINKVDLRLSRNILE</sequence>
<gene>
    <name evidence="5" type="ORF">LGQ90_03365</name>
</gene>
<dbReference type="GO" id="GO:0008745">
    <property type="term" value="F:N-acetylmuramoyl-L-alanine amidase activity"/>
    <property type="evidence" value="ECO:0007669"/>
    <property type="project" value="UniProtKB-EC"/>
</dbReference>
<dbReference type="AlphaFoldDB" id="A0A9X1LHB8"/>
<feature type="domain" description="MurNAc-LAA" evidence="4">
    <location>
        <begin position="97"/>
        <end position="213"/>
    </location>
</feature>
<dbReference type="InterPro" id="IPR002508">
    <property type="entry name" value="MurNAc-LAA_cat"/>
</dbReference>
<dbReference type="Proteomes" id="UP001139414">
    <property type="component" value="Unassembled WGS sequence"/>
</dbReference>
<dbReference type="PANTHER" id="PTHR30404">
    <property type="entry name" value="N-ACETYLMURAMOYL-L-ALANINE AMIDASE"/>
    <property type="match status" value="1"/>
</dbReference>
<organism evidence="5 6">
    <name type="scientific">Christiangramia sediminis</name>
    <dbReference type="NCBI Taxonomy" id="2881336"/>
    <lineage>
        <taxon>Bacteria</taxon>
        <taxon>Pseudomonadati</taxon>
        <taxon>Bacteroidota</taxon>
        <taxon>Flavobacteriia</taxon>
        <taxon>Flavobacteriales</taxon>
        <taxon>Flavobacteriaceae</taxon>
        <taxon>Christiangramia</taxon>
    </lineage>
</organism>
<accession>A0A9X1LHB8</accession>
<dbReference type="SMART" id="SM00646">
    <property type="entry name" value="Ami_3"/>
    <property type="match status" value="1"/>
</dbReference>
<dbReference type="GO" id="GO:0009253">
    <property type="term" value="P:peptidoglycan catabolic process"/>
    <property type="evidence" value="ECO:0007669"/>
    <property type="project" value="InterPro"/>
</dbReference>
<comment type="catalytic activity">
    <reaction evidence="1">
        <text>Hydrolyzes the link between N-acetylmuramoyl residues and L-amino acid residues in certain cell-wall glycopeptides.</text>
        <dbReference type="EC" id="3.5.1.28"/>
    </reaction>
</comment>